<evidence type="ECO:0000259" key="1">
    <source>
        <dbReference type="Pfam" id="PF13960"/>
    </source>
</evidence>
<dbReference type="InterPro" id="IPR025452">
    <property type="entry name" value="DUF4218"/>
</dbReference>
<dbReference type="Pfam" id="PF13960">
    <property type="entry name" value="DUF4218"/>
    <property type="match status" value="1"/>
</dbReference>
<dbReference type="AlphaFoldDB" id="A0AAN8YJR9"/>
<feature type="domain" description="DUF4218" evidence="1">
    <location>
        <begin position="205"/>
        <end position="282"/>
    </location>
</feature>
<name>A0AAN8YJR9_SOLBU</name>
<sequence length="283" mass="33368">MVKMSIKLHLLHYQGYKFLKSFVNSIMFLERTKIKENKRVKVHGKKYIFFELPYWATKKLRHNLDVMHIEKNICDNLLGTLLDILEKSKDHINSRYDLYEIGIRKELQPVKDCATGNIHLTKTCFSMKPSEKKLFCTILKDVEFPKGCVSNISSRVQIEEMKVSGYKSHDAHFIMHYLLQVAVRKLLPKNISMVLIRLGNFFRAICSKVIRRSDLDKMKAEIIDIECELEKIFSPSFFYIMTHLPIHLVDEIKLGGPTQLRWMYYTERTMCNFKGLVRNQKNP</sequence>
<protein>
    <recommendedName>
        <fullName evidence="1">DUF4218 domain-containing protein</fullName>
    </recommendedName>
</protein>
<dbReference type="Proteomes" id="UP001371456">
    <property type="component" value="Unassembled WGS sequence"/>
</dbReference>
<dbReference type="PANTHER" id="PTHR48258">
    <property type="entry name" value="DUF4218 DOMAIN-CONTAINING PROTEIN-RELATED"/>
    <property type="match status" value="1"/>
</dbReference>
<evidence type="ECO:0000313" key="2">
    <source>
        <dbReference type="EMBL" id="KAK6794922.1"/>
    </source>
</evidence>
<organism evidence="2 3">
    <name type="scientific">Solanum bulbocastanum</name>
    <name type="common">Wild potato</name>
    <dbReference type="NCBI Taxonomy" id="147425"/>
    <lineage>
        <taxon>Eukaryota</taxon>
        <taxon>Viridiplantae</taxon>
        <taxon>Streptophyta</taxon>
        <taxon>Embryophyta</taxon>
        <taxon>Tracheophyta</taxon>
        <taxon>Spermatophyta</taxon>
        <taxon>Magnoliopsida</taxon>
        <taxon>eudicotyledons</taxon>
        <taxon>Gunneridae</taxon>
        <taxon>Pentapetalae</taxon>
        <taxon>asterids</taxon>
        <taxon>lamiids</taxon>
        <taxon>Solanales</taxon>
        <taxon>Solanaceae</taxon>
        <taxon>Solanoideae</taxon>
        <taxon>Solaneae</taxon>
        <taxon>Solanum</taxon>
    </lineage>
</organism>
<keyword evidence="3" id="KW-1185">Reference proteome</keyword>
<accession>A0AAN8YJR9</accession>
<dbReference type="PANTHER" id="PTHR48258:SF8">
    <property type="entry name" value="DUF4216 DOMAIN-CONTAINING PROTEIN"/>
    <property type="match status" value="1"/>
</dbReference>
<dbReference type="EMBL" id="JBANQN010000003">
    <property type="protein sequence ID" value="KAK6794922.1"/>
    <property type="molecule type" value="Genomic_DNA"/>
</dbReference>
<comment type="caution">
    <text evidence="2">The sequence shown here is derived from an EMBL/GenBank/DDBJ whole genome shotgun (WGS) entry which is preliminary data.</text>
</comment>
<reference evidence="2 3" key="1">
    <citation type="submission" date="2024-02" db="EMBL/GenBank/DDBJ databases">
        <title>de novo genome assembly of Solanum bulbocastanum strain 11H21.</title>
        <authorList>
            <person name="Hosaka A.J."/>
        </authorList>
    </citation>
    <scope>NUCLEOTIDE SEQUENCE [LARGE SCALE GENOMIC DNA]</scope>
    <source>
        <tissue evidence="2">Young leaves</tissue>
    </source>
</reference>
<evidence type="ECO:0000313" key="3">
    <source>
        <dbReference type="Proteomes" id="UP001371456"/>
    </source>
</evidence>
<proteinExistence type="predicted"/>
<gene>
    <name evidence="2" type="ORF">RDI58_008375</name>
</gene>